<keyword evidence="3" id="KW-1185">Reference proteome</keyword>
<reference evidence="3" key="1">
    <citation type="journal article" date="2023" name="Commun. Biol.">
        <title>Genome analysis of Parmales, the sister group of diatoms, reveals the evolutionary specialization of diatoms from phago-mixotrophs to photoautotrophs.</title>
        <authorList>
            <person name="Ban H."/>
            <person name="Sato S."/>
            <person name="Yoshikawa S."/>
            <person name="Yamada K."/>
            <person name="Nakamura Y."/>
            <person name="Ichinomiya M."/>
            <person name="Sato N."/>
            <person name="Blanc-Mathieu R."/>
            <person name="Endo H."/>
            <person name="Kuwata A."/>
            <person name="Ogata H."/>
        </authorList>
    </citation>
    <scope>NUCLEOTIDE SEQUENCE [LARGE SCALE GENOMIC DNA]</scope>
    <source>
        <strain evidence="3">NIES 3700</strain>
    </source>
</reference>
<accession>A0A9W7CLK0</accession>
<name>A0A9W7CLK0_9STRA</name>
<protein>
    <recommendedName>
        <fullName evidence="4">Transmembrane protein</fullName>
    </recommendedName>
</protein>
<evidence type="ECO:0000313" key="3">
    <source>
        <dbReference type="Proteomes" id="UP001165122"/>
    </source>
</evidence>
<evidence type="ECO:0000256" key="1">
    <source>
        <dbReference type="SAM" id="Phobius"/>
    </source>
</evidence>
<organism evidence="2 3">
    <name type="scientific">Triparma laevis f. longispina</name>
    <dbReference type="NCBI Taxonomy" id="1714387"/>
    <lineage>
        <taxon>Eukaryota</taxon>
        <taxon>Sar</taxon>
        <taxon>Stramenopiles</taxon>
        <taxon>Ochrophyta</taxon>
        <taxon>Bolidophyceae</taxon>
        <taxon>Parmales</taxon>
        <taxon>Triparmaceae</taxon>
        <taxon>Triparma</taxon>
    </lineage>
</organism>
<evidence type="ECO:0008006" key="4">
    <source>
        <dbReference type="Google" id="ProtNLM"/>
    </source>
</evidence>
<feature type="transmembrane region" description="Helical" evidence="1">
    <location>
        <begin position="77"/>
        <end position="95"/>
    </location>
</feature>
<feature type="transmembrane region" description="Helical" evidence="1">
    <location>
        <begin position="44"/>
        <end position="65"/>
    </location>
</feature>
<gene>
    <name evidence="2" type="ORF">TrLO_g15378</name>
</gene>
<comment type="caution">
    <text evidence="2">The sequence shown here is derived from an EMBL/GenBank/DDBJ whole genome shotgun (WGS) entry which is preliminary data.</text>
</comment>
<dbReference type="EMBL" id="BRXW01000106">
    <property type="protein sequence ID" value="GMI06839.1"/>
    <property type="molecule type" value="Genomic_DNA"/>
</dbReference>
<dbReference type="Proteomes" id="UP001165122">
    <property type="component" value="Unassembled WGS sequence"/>
</dbReference>
<sequence>MMNTKDVIERWELERLLNRDLMTEEERARWEVNVNHKYPSLLKIIGPVIACVCGVGCLFFGYLLAIIHLASNDWAQWLWFVVAMLGGVLVEAYAVQCLSGEGGDIVFSYLRGFFLSTSRLAAVEEEVDEVEKEVNYNGNDEENPVEVVTSPVHVDVKTNEEEEIELPEIKTWAVLRQIRWL</sequence>
<dbReference type="AlphaFoldDB" id="A0A9W7CLK0"/>
<proteinExistence type="predicted"/>
<keyword evidence="1" id="KW-0472">Membrane</keyword>
<keyword evidence="1" id="KW-1133">Transmembrane helix</keyword>
<evidence type="ECO:0000313" key="2">
    <source>
        <dbReference type="EMBL" id="GMI06839.1"/>
    </source>
</evidence>
<keyword evidence="1" id="KW-0812">Transmembrane</keyword>